<reference evidence="10" key="1">
    <citation type="journal article" date="2014" name="Int. J. Syst. Evol. Microbiol.">
        <title>Complete genome sequence of Corynebacterium casei LMG S-19264T (=DSM 44701T), isolated from a smear-ripened cheese.</title>
        <authorList>
            <consortium name="US DOE Joint Genome Institute (JGI-PGF)"/>
            <person name="Walter F."/>
            <person name="Albersmeier A."/>
            <person name="Kalinowski J."/>
            <person name="Ruckert C."/>
        </authorList>
    </citation>
    <scope>NUCLEOTIDE SEQUENCE</scope>
    <source>
        <strain evidence="10">CGMCC 1.3617</strain>
    </source>
</reference>
<keyword evidence="5 7" id="KW-1133">Transmembrane helix</keyword>
<feature type="transmembrane region" description="Helical" evidence="7">
    <location>
        <begin position="247"/>
        <end position="274"/>
    </location>
</feature>
<evidence type="ECO:0000259" key="9">
    <source>
        <dbReference type="Pfam" id="PF13244"/>
    </source>
</evidence>
<organism evidence="10 11">
    <name type="scientific">Neoroseomonas lacus</name>
    <dbReference type="NCBI Taxonomy" id="287609"/>
    <lineage>
        <taxon>Bacteria</taxon>
        <taxon>Pseudomonadati</taxon>
        <taxon>Pseudomonadota</taxon>
        <taxon>Alphaproteobacteria</taxon>
        <taxon>Acetobacterales</taxon>
        <taxon>Acetobacteraceae</taxon>
        <taxon>Neoroseomonas</taxon>
    </lineage>
</organism>
<evidence type="ECO:0000259" key="8">
    <source>
        <dbReference type="Pfam" id="PF04039"/>
    </source>
</evidence>
<keyword evidence="3" id="KW-1003">Cell membrane</keyword>
<evidence type="ECO:0000256" key="3">
    <source>
        <dbReference type="ARBA" id="ARBA00022475"/>
    </source>
</evidence>
<sequence length="311" mass="31607">MIADLLLVAAMLIVALASMLARQAFTAVALFIAYGLLLTLAWVRLAAVDVAMTEAAIGAGLSGVLLLGAVRRLATQASPPPEQPPGPAMTLLIALGCAALAAALGAVVLLLPNPAPSLAAPVAANLPATDLGNPVTGVLMSFRALDTLLESAVVLLAVVCVWALTPEGGWGGVPGAAQPVQRDGPLALLARALPPLGIVIAMHILWVGADAPGGKFQAAAILAAMWLLPWMAGLVTPPPIAARWLRWTIAIGPVVFIAIGLAGAVIEGAFLAYPPGWAKPLILIIEFILTASIAVALALLVIGTPDTAQRR</sequence>
<evidence type="ECO:0000256" key="6">
    <source>
        <dbReference type="ARBA" id="ARBA00023136"/>
    </source>
</evidence>
<keyword evidence="4 7" id="KW-0812">Transmembrane</keyword>
<comment type="subcellular location">
    <subcellularLocation>
        <location evidence="1">Cell membrane</location>
        <topology evidence="1">Multi-pass membrane protein</topology>
    </subcellularLocation>
</comment>
<accession>A0A917KGA9</accession>
<name>A0A917KGA9_9PROT</name>
<dbReference type="Proteomes" id="UP000661507">
    <property type="component" value="Unassembled WGS sequence"/>
</dbReference>
<gene>
    <name evidence="10" type="ORF">GCM10011320_19980</name>
</gene>
<feature type="transmembrane region" description="Helical" evidence="7">
    <location>
        <begin position="50"/>
        <end position="70"/>
    </location>
</feature>
<dbReference type="PANTHER" id="PTHR33932:SF4">
    <property type="entry name" value="NA(+)_H(+) ANTIPORTER SUBUNIT B"/>
    <property type="match status" value="1"/>
</dbReference>
<evidence type="ECO:0000256" key="7">
    <source>
        <dbReference type="SAM" id="Phobius"/>
    </source>
</evidence>
<evidence type="ECO:0000313" key="10">
    <source>
        <dbReference type="EMBL" id="GGJ12753.1"/>
    </source>
</evidence>
<feature type="transmembrane region" description="Helical" evidence="7">
    <location>
        <begin position="186"/>
        <end position="206"/>
    </location>
</feature>
<evidence type="ECO:0000256" key="1">
    <source>
        <dbReference type="ARBA" id="ARBA00004651"/>
    </source>
</evidence>
<feature type="transmembrane region" description="Helical" evidence="7">
    <location>
        <begin position="218"/>
        <end position="235"/>
    </location>
</feature>
<dbReference type="RefSeq" id="WP_188966892.1">
    <property type="nucleotide sequence ID" value="NZ_BMKW01000004.1"/>
</dbReference>
<feature type="transmembrane region" description="Helical" evidence="7">
    <location>
        <begin position="91"/>
        <end position="111"/>
    </location>
</feature>
<evidence type="ECO:0000256" key="4">
    <source>
        <dbReference type="ARBA" id="ARBA00022692"/>
    </source>
</evidence>
<dbReference type="InterPro" id="IPR007182">
    <property type="entry name" value="MnhB"/>
</dbReference>
<dbReference type="PANTHER" id="PTHR33932">
    <property type="entry name" value="NA(+)/H(+) ANTIPORTER SUBUNIT B"/>
    <property type="match status" value="1"/>
</dbReference>
<proteinExistence type="inferred from homology"/>
<reference evidence="10" key="2">
    <citation type="submission" date="2020-09" db="EMBL/GenBank/DDBJ databases">
        <authorList>
            <person name="Sun Q."/>
            <person name="Zhou Y."/>
        </authorList>
    </citation>
    <scope>NUCLEOTIDE SEQUENCE</scope>
    <source>
        <strain evidence="10">CGMCC 1.3617</strain>
    </source>
</reference>
<dbReference type="InterPro" id="IPR050622">
    <property type="entry name" value="CPA3_antiporter_subunitB"/>
</dbReference>
<comment type="caution">
    <text evidence="10">The sequence shown here is derived from an EMBL/GenBank/DDBJ whole genome shotgun (WGS) entry which is preliminary data.</text>
</comment>
<protein>
    <submittedName>
        <fullName evidence="10">Sodium:proton antiporter</fullName>
    </submittedName>
</protein>
<evidence type="ECO:0000256" key="2">
    <source>
        <dbReference type="ARBA" id="ARBA00009425"/>
    </source>
</evidence>
<feature type="transmembrane region" description="Helical" evidence="7">
    <location>
        <begin position="280"/>
        <end position="302"/>
    </location>
</feature>
<feature type="domain" description="MrpA C-terminal/MbhD" evidence="9">
    <location>
        <begin position="10"/>
        <end position="73"/>
    </location>
</feature>
<dbReference type="Pfam" id="PF13244">
    <property type="entry name" value="MbhD"/>
    <property type="match status" value="1"/>
</dbReference>
<feature type="domain" description="Na+/H+ antiporter MnhB subunit-related protein" evidence="8">
    <location>
        <begin position="186"/>
        <end position="298"/>
    </location>
</feature>
<dbReference type="Pfam" id="PF04039">
    <property type="entry name" value="MnhB"/>
    <property type="match status" value="1"/>
</dbReference>
<evidence type="ECO:0000256" key="5">
    <source>
        <dbReference type="ARBA" id="ARBA00022989"/>
    </source>
</evidence>
<keyword evidence="11" id="KW-1185">Reference proteome</keyword>
<dbReference type="GO" id="GO:0005886">
    <property type="term" value="C:plasma membrane"/>
    <property type="evidence" value="ECO:0007669"/>
    <property type="project" value="UniProtKB-SubCell"/>
</dbReference>
<keyword evidence="6 7" id="KW-0472">Membrane</keyword>
<dbReference type="EMBL" id="BMKW01000004">
    <property type="protein sequence ID" value="GGJ12753.1"/>
    <property type="molecule type" value="Genomic_DNA"/>
</dbReference>
<evidence type="ECO:0000313" key="11">
    <source>
        <dbReference type="Proteomes" id="UP000661507"/>
    </source>
</evidence>
<dbReference type="InterPro" id="IPR025383">
    <property type="entry name" value="MrpA_C/MbhD"/>
</dbReference>
<dbReference type="AlphaFoldDB" id="A0A917KGA9"/>
<comment type="similarity">
    <text evidence="2">Belongs to the CPA3 antiporters (TC 2.A.63) subunit B family.</text>
</comment>